<feature type="compositionally biased region" description="Low complexity" evidence="1">
    <location>
        <begin position="49"/>
        <end position="59"/>
    </location>
</feature>
<evidence type="ECO:0000256" key="1">
    <source>
        <dbReference type="SAM" id="MobiDB-lite"/>
    </source>
</evidence>
<keyword evidence="5" id="KW-1185">Reference proteome</keyword>
<dbReference type="OrthoDB" id="3240216at2"/>
<evidence type="ECO:0000313" key="4">
    <source>
        <dbReference type="EMBL" id="OXM99754.1"/>
    </source>
</evidence>
<dbReference type="InterPro" id="IPR021949">
    <property type="entry name" value="DUF3566_TM"/>
</dbReference>
<gene>
    <name evidence="4" type="ORF">Tam10B_1970</name>
</gene>
<dbReference type="Pfam" id="PF12089">
    <property type="entry name" value="DUF3566"/>
    <property type="match status" value="1"/>
</dbReference>
<sequence>MSDEQSVPQEETVAEAQPVQPGHRTSRSAASSPKPLISEEQVAEHEAGAEPAPAAFKPAGRPAKSKNERKSSVPRARRMKLSLTKIDPWSVTKVSFLLSIAGALIQVIAVALIWLLLNSIGLFDNITQIVSTTGLDSGGLDIASFFGIVKVLSAVTIFSIFEIVLVTVLATIGAFLYNVVSSLVGGVHLTLGDD</sequence>
<proteinExistence type="predicted"/>
<feature type="transmembrane region" description="Helical" evidence="2">
    <location>
        <begin position="94"/>
        <end position="117"/>
    </location>
</feature>
<keyword evidence="2" id="KW-1133">Transmembrane helix</keyword>
<comment type="caution">
    <text evidence="4">The sequence shown here is derived from an EMBL/GenBank/DDBJ whole genome shotgun (WGS) entry which is preliminary data.</text>
</comment>
<evidence type="ECO:0000256" key="2">
    <source>
        <dbReference type="SAM" id="Phobius"/>
    </source>
</evidence>
<reference evidence="4 5" key="1">
    <citation type="submission" date="2017-05" db="EMBL/GenBank/DDBJ databases">
        <title>Bifidobacterium vansinderenii sp. nov.</title>
        <authorList>
            <person name="Lugli G.A."/>
            <person name="Duranti S."/>
            <person name="Mangifesta M."/>
        </authorList>
    </citation>
    <scope>NUCLEOTIDE SEQUENCE [LARGE SCALE GENOMIC DNA]</scope>
    <source>
        <strain evidence="4 5">Tam10B</strain>
    </source>
</reference>
<evidence type="ECO:0000313" key="5">
    <source>
        <dbReference type="Proteomes" id="UP000215433"/>
    </source>
</evidence>
<feature type="domain" description="DUF3566" evidence="3">
    <location>
        <begin position="77"/>
        <end position="193"/>
    </location>
</feature>
<protein>
    <recommendedName>
        <fullName evidence="3">DUF3566 domain-containing protein</fullName>
    </recommendedName>
</protein>
<name>A0A229VVV3_9BIFI</name>
<organism evidence="4 5">
    <name type="scientific">Bifidobacterium vansinderenii</name>
    <dbReference type="NCBI Taxonomy" id="1984871"/>
    <lineage>
        <taxon>Bacteria</taxon>
        <taxon>Bacillati</taxon>
        <taxon>Actinomycetota</taxon>
        <taxon>Actinomycetes</taxon>
        <taxon>Bifidobacteriales</taxon>
        <taxon>Bifidobacteriaceae</taxon>
        <taxon>Bifidobacterium</taxon>
    </lineage>
</organism>
<keyword evidence="2" id="KW-0472">Membrane</keyword>
<feature type="region of interest" description="Disordered" evidence="1">
    <location>
        <begin position="1"/>
        <end position="76"/>
    </location>
</feature>
<accession>A0A229VVV3</accession>
<evidence type="ECO:0000259" key="3">
    <source>
        <dbReference type="Pfam" id="PF12089"/>
    </source>
</evidence>
<dbReference type="AlphaFoldDB" id="A0A229VVV3"/>
<dbReference type="EMBL" id="NEWD01000029">
    <property type="protein sequence ID" value="OXM99754.1"/>
    <property type="molecule type" value="Genomic_DNA"/>
</dbReference>
<dbReference type="Proteomes" id="UP000215433">
    <property type="component" value="Unassembled WGS sequence"/>
</dbReference>
<keyword evidence="2" id="KW-0812">Transmembrane</keyword>